<dbReference type="PANTHER" id="PTHR44215">
    <property type="entry name" value="WD REPEAT-CONTAINING PROTEIN 75"/>
    <property type="match status" value="1"/>
</dbReference>
<feature type="region of interest" description="Disordered" evidence="9">
    <location>
        <begin position="974"/>
        <end position="1016"/>
    </location>
</feature>
<evidence type="ECO:0000256" key="5">
    <source>
        <dbReference type="ARBA" id="ARBA00022737"/>
    </source>
</evidence>
<dbReference type="OrthoDB" id="4096at2759"/>
<dbReference type="PANTHER" id="PTHR44215:SF1">
    <property type="entry name" value="WD REPEAT-CONTAINING PROTEIN 75"/>
    <property type="match status" value="1"/>
</dbReference>
<evidence type="ECO:0000256" key="8">
    <source>
        <dbReference type="PROSITE-ProRule" id="PRU00221"/>
    </source>
</evidence>
<feature type="compositionally biased region" description="Basic and acidic residues" evidence="9">
    <location>
        <begin position="15"/>
        <end position="30"/>
    </location>
</feature>
<keyword evidence="6" id="KW-0804">Transcription</keyword>
<keyword evidence="7" id="KW-0539">Nucleus</keyword>
<dbReference type="PROSITE" id="PS50294">
    <property type="entry name" value="WD_REPEATS_REGION"/>
    <property type="match status" value="1"/>
</dbReference>
<evidence type="ECO:0000256" key="7">
    <source>
        <dbReference type="ARBA" id="ARBA00023242"/>
    </source>
</evidence>
<feature type="compositionally biased region" description="Polar residues" evidence="9">
    <location>
        <begin position="146"/>
        <end position="159"/>
    </location>
</feature>
<dbReference type="Gene3D" id="2.130.10.10">
    <property type="entry name" value="YVTN repeat-like/Quinoprotein amine dehydrogenase"/>
    <property type="match status" value="3"/>
</dbReference>
<gene>
    <name evidence="10" type="ORF">B0J11DRAFT_452494</name>
</gene>
<dbReference type="SUPFAM" id="SSF50978">
    <property type="entry name" value="WD40 repeat-like"/>
    <property type="match status" value="1"/>
</dbReference>
<accession>A0A9P9EJR9</accession>
<dbReference type="GO" id="GO:0006364">
    <property type="term" value="P:rRNA processing"/>
    <property type="evidence" value="ECO:0007669"/>
    <property type="project" value="UniProtKB-KW"/>
</dbReference>
<dbReference type="InterPro" id="IPR001680">
    <property type="entry name" value="WD40_rpt"/>
</dbReference>
<evidence type="ECO:0000313" key="10">
    <source>
        <dbReference type="EMBL" id="KAH7139455.1"/>
    </source>
</evidence>
<reference evidence="10" key="1">
    <citation type="journal article" date="2021" name="Nat. Commun.">
        <title>Genetic determinants of endophytism in the Arabidopsis root mycobiome.</title>
        <authorList>
            <person name="Mesny F."/>
            <person name="Miyauchi S."/>
            <person name="Thiergart T."/>
            <person name="Pickel B."/>
            <person name="Atanasova L."/>
            <person name="Karlsson M."/>
            <person name="Huettel B."/>
            <person name="Barry K.W."/>
            <person name="Haridas S."/>
            <person name="Chen C."/>
            <person name="Bauer D."/>
            <person name="Andreopoulos W."/>
            <person name="Pangilinan J."/>
            <person name="LaButti K."/>
            <person name="Riley R."/>
            <person name="Lipzen A."/>
            <person name="Clum A."/>
            <person name="Drula E."/>
            <person name="Henrissat B."/>
            <person name="Kohler A."/>
            <person name="Grigoriev I.V."/>
            <person name="Martin F.M."/>
            <person name="Hacquard S."/>
        </authorList>
    </citation>
    <scope>NUCLEOTIDE SEQUENCE</scope>
    <source>
        <strain evidence="10">MPI-CAGE-CH-0243</strain>
    </source>
</reference>
<sequence>MVDAAGTPKLKRRREGAESQRKKLKTDGKSKGGPGENGRSPQKKGITSTSATAPGQTPGNNNIVDPISSQGVAEATGTPSGSRKQKKGKDEKKPNDLKVEGTEEDFNTTTTSAPAPETLEQIPINAIEALPSKQLRDKKDKKSRRQLQSEGKGNTKSSWTVSSPIGGWFQAHDAVFSVDEKHIFLASNDAVDIWSAETSLLVHSLPHKGVASYALSSADPNLIYVATIAGLITLWDWTKADKVARWDIGSNIHNITVVQQQDSALDLVFCQETVQDSANGGDGITAHALRTKDQAAQTESKQILKVSNSITGLQVLSGGNILVVSTQNSMLVGKRTKIHKSALQSFQYLWHEIHMSRPITTFNAYVRTSDVSGQNQRPSQNQRHHVDIAIGDIDGVIYLYEDILTSFAGSMKKQIETVVVRSDTNIREPRRLHWHRDSVGSVKWSRDGNYLISGGGETVLVIWQLATGKQQYLPHLTAAIENISVSPSGASYGVSLGNNSVIVLSTTELQPKTNIVGIQSRKIDINQVAQTSGSKQRYPFSIYEAVPLVLDPKDDNRVLFSVPSSQRRLHLTVSAEPYLQTFDLTSQRPLSRQALTRNNATDANIGPGGIRLQEPNVKFVQISHDGQWMATVDEWQPPQVDLDHLYDGVAKFAPVEQALRREVYLKFWQWDSKTSQWSLVSRIDAPHFFEGIGAGAQVFDLITDPSGTGFATIGADRFVRIWQPKTRTRGGVTLRGANKGEGSNLMSWSLHRAVRLPSSLNILEDSSNETSSVAPLSSRLAFSADGSVVVAGVTWAVATDAATVHVIEAQTGTIRRSITELNLRLVASLGINGRYLVVVGESVLVWDLVNELLLYEAPLDLSEIPGRLAKLSVIRLAINERSNTFAVAYPRFETDQSTAAKQRSKTGSSQVVMFNAQKSVPLWTTTIPDVVLLSLISTRNENEFLALDSNSSLRMIKPKNSAFELLPAQAESKPNFLEVGRSSDDLDEEDEDAQDSFVESSSHAEALDGSDNDKPVVRPEQLQNVFDVGPSHALPPVRDLLNAVVGLYARKPRIAITA</sequence>
<evidence type="ECO:0000256" key="4">
    <source>
        <dbReference type="ARBA" id="ARBA00022574"/>
    </source>
</evidence>
<feature type="compositionally biased region" description="Basic and acidic residues" evidence="9">
    <location>
        <begin position="88"/>
        <end position="101"/>
    </location>
</feature>
<dbReference type="CDD" id="cd23952">
    <property type="entry name" value="Utp17_CTD"/>
    <property type="match status" value="1"/>
</dbReference>
<dbReference type="Proteomes" id="UP000700596">
    <property type="component" value="Unassembled WGS sequence"/>
</dbReference>
<dbReference type="SMART" id="SM00320">
    <property type="entry name" value="WD40"/>
    <property type="match status" value="3"/>
</dbReference>
<keyword evidence="4 8" id="KW-0853">WD repeat</keyword>
<dbReference type="GO" id="GO:0045943">
    <property type="term" value="P:positive regulation of transcription by RNA polymerase I"/>
    <property type="evidence" value="ECO:0007669"/>
    <property type="project" value="InterPro"/>
</dbReference>
<organism evidence="10 11">
    <name type="scientific">Dendryphion nanum</name>
    <dbReference type="NCBI Taxonomy" id="256645"/>
    <lineage>
        <taxon>Eukaryota</taxon>
        <taxon>Fungi</taxon>
        <taxon>Dikarya</taxon>
        <taxon>Ascomycota</taxon>
        <taxon>Pezizomycotina</taxon>
        <taxon>Dothideomycetes</taxon>
        <taxon>Pleosporomycetidae</taxon>
        <taxon>Pleosporales</taxon>
        <taxon>Torulaceae</taxon>
        <taxon>Dendryphion</taxon>
    </lineage>
</organism>
<evidence type="ECO:0000256" key="9">
    <source>
        <dbReference type="SAM" id="MobiDB-lite"/>
    </source>
</evidence>
<comment type="subcellular location">
    <subcellularLocation>
        <location evidence="1">Nucleus</location>
        <location evidence="1">Nucleolus</location>
    </subcellularLocation>
</comment>
<keyword evidence="2" id="KW-0690">Ribosome biogenesis</keyword>
<comment type="caution">
    <text evidence="10">The sequence shown here is derived from an EMBL/GenBank/DDBJ whole genome shotgun (WGS) entry which is preliminary data.</text>
</comment>
<feature type="region of interest" description="Disordered" evidence="9">
    <location>
        <begin position="1"/>
        <end position="159"/>
    </location>
</feature>
<dbReference type="InterPro" id="IPR011047">
    <property type="entry name" value="Quinoprotein_ADH-like_sf"/>
</dbReference>
<keyword evidence="11" id="KW-1185">Reference proteome</keyword>
<feature type="repeat" description="WD" evidence="8">
    <location>
        <begin position="432"/>
        <end position="473"/>
    </location>
</feature>
<dbReference type="SUPFAM" id="SSF50998">
    <property type="entry name" value="Quinoprotein alcohol dehydrogenase-like"/>
    <property type="match status" value="1"/>
</dbReference>
<dbReference type="GO" id="GO:0032040">
    <property type="term" value="C:small-subunit processome"/>
    <property type="evidence" value="ECO:0007669"/>
    <property type="project" value="InterPro"/>
</dbReference>
<dbReference type="InterPro" id="IPR015943">
    <property type="entry name" value="WD40/YVTN_repeat-like_dom_sf"/>
</dbReference>
<evidence type="ECO:0000256" key="6">
    <source>
        <dbReference type="ARBA" id="ARBA00023163"/>
    </source>
</evidence>
<dbReference type="AlphaFoldDB" id="A0A9P9EJR9"/>
<dbReference type="PROSITE" id="PS50082">
    <property type="entry name" value="WD_REPEATS_2"/>
    <property type="match status" value="1"/>
</dbReference>
<dbReference type="GO" id="GO:0003723">
    <property type="term" value="F:RNA binding"/>
    <property type="evidence" value="ECO:0007669"/>
    <property type="project" value="InterPro"/>
</dbReference>
<dbReference type="InterPro" id="IPR053826">
    <property type="entry name" value="WDR75"/>
</dbReference>
<protein>
    <submittedName>
        <fullName evidence="10">Quinon protein alcohol dehydrogenase-like superfamily</fullName>
    </submittedName>
</protein>
<keyword evidence="3" id="KW-0698">rRNA processing</keyword>
<evidence type="ECO:0000313" key="11">
    <source>
        <dbReference type="Proteomes" id="UP000700596"/>
    </source>
</evidence>
<proteinExistence type="predicted"/>
<keyword evidence="5" id="KW-0677">Repeat</keyword>
<dbReference type="EMBL" id="JAGMWT010000001">
    <property type="protein sequence ID" value="KAH7139455.1"/>
    <property type="molecule type" value="Genomic_DNA"/>
</dbReference>
<dbReference type="InterPro" id="IPR036322">
    <property type="entry name" value="WD40_repeat_dom_sf"/>
</dbReference>
<feature type="compositionally biased region" description="Acidic residues" evidence="9">
    <location>
        <begin position="985"/>
        <end position="994"/>
    </location>
</feature>
<dbReference type="Pfam" id="PF23869">
    <property type="entry name" value="Beta-prop_WDR75_1st"/>
    <property type="match status" value="1"/>
</dbReference>
<evidence type="ECO:0000256" key="3">
    <source>
        <dbReference type="ARBA" id="ARBA00022552"/>
    </source>
</evidence>
<evidence type="ECO:0000256" key="2">
    <source>
        <dbReference type="ARBA" id="ARBA00022517"/>
    </source>
</evidence>
<name>A0A9P9EJR9_9PLEO</name>
<dbReference type="GO" id="GO:2000234">
    <property type="term" value="P:positive regulation of rRNA processing"/>
    <property type="evidence" value="ECO:0007669"/>
    <property type="project" value="TreeGrafter"/>
</dbReference>
<feature type="compositionally biased region" description="Polar residues" evidence="9">
    <location>
        <begin position="45"/>
        <end position="82"/>
    </location>
</feature>
<evidence type="ECO:0000256" key="1">
    <source>
        <dbReference type="ARBA" id="ARBA00004604"/>
    </source>
</evidence>